<dbReference type="AlphaFoldDB" id="A0A3S5B040"/>
<proteinExistence type="predicted"/>
<gene>
    <name evidence="2" type="ORF">PXEA_LOCUS35455</name>
</gene>
<evidence type="ECO:0000256" key="1">
    <source>
        <dbReference type="SAM" id="MobiDB-lite"/>
    </source>
</evidence>
<protein>
    <submittedName>
        <fullName evidence="2">Uncharacterized protein</fullName>
    </submittedName>
</protein>
<evidence type="ECO:0000313" key="2">
    <source>
        <dbReference type="EMBL" id="VEL42015.1"/>
    </source>
</evidence>
<sequence>MQAAVWGGAKRCRQPALLWRDQGGENISSRRPSPAARTTLKTTVSASPPSLPASLIRSADEWSSRPVAPPTRLPIRQRYRPALATDAGN</sequence>
<keyword evidence="3" id="KW-1185">Reference proteome</keyword>
<name>A0A3S5B040_9PLAT</name>
<organism evidence="2 3">
    <name type="scientific">Protopolystoma xenopodis</name>
    <dbReference type="NCBI Taxonomy" id="117903"/>
    <lineage>
        <taxon>Eukaryota</taxon>
        <taxon>Metazoa</taxon>
        <taxon>Spiralia</taxon>
        <taxon>Lophotrochozoa</taxon>
        <taxon>Platyhelminthes</taxon>
        <taxon>Monogenea</taxon>
        <taxon>Polyopisthocotylea</taxon>
        <taxon>Polystomatidea</taxon>
        <taxon>Polystomatidae</taxon>
        <taxon>Protopolystoma</taxon>
    </lineage>
</organism>
<comment type="caution">
    <text evidence="2">The sequence shown here is derived from an EMBL/GenBank/DDBJ whole genome shotgun (WGS) entry which is preliminary data.</text>
</comment>
<dbReference type="Proteomes" id="UP000784294">
    <property type="component" value="Unassembled WGS sequence"/>
</dbReference>
<evidence type="ECO:0000313" key="3">
    <source>
        <dbReference type="Proteomes" id="UP000784294"/>
    </source>
</evidence>
<accession>A0A3S5B040</accession>
<reference evidence="2" key="1">
    <citation type="submission" date="2018-11" db="EMBL/GenBank/DDBJ databases">
        <authorList>
            <consortium name="Pathogen Informatics"/>
        </authorList>
    </citation>
    <scope>NUCLEOTIDE SEQUENCE</scope>
</reference>
<feature type="compositionally biased region" description="Low complexity" evidence="1">
    <location>
        <begin position="45"/>
        <end position="55"/>
    </location>
</feature>
<feature type="region of interest" description="Disordered" evidence="1">
    <location>
        <begin position="22"/>
        <end position="89"/>
    </location>
</feature>
<dbReference type="EMBL" id="CAAALY010272132">
    <property type="protein sequence ID" value="VEL42015.1"/>
    <property type="molecule type" value="Genomic_DNA"/>
</dbReference>